<keyword evidence="2" id="KW-0732">Signal</keyword>
<dbReference type="AlphaFoldDB" id="A0A9X1QI12"/>
<name>A0A9X1QI12_9BACT</name>
<dbReference type="SUPFAM" id="SSF49464">
    <property type="entry name" value="Carboxypeptidase regulatory domain-like"/>
    <property type="match status" value="1"/>
</dbReference>
<dbReference type="RefSeq" id="WP_235179578.1">
    <property type="nucleotide sequence ID" value="NZ_JAKFFV010000020.1"/>
</dbReference>
<reference evidence="3" key="1">
    <citation type="submission" date="2022-01" db="EMBL/GenBank/DDBJ databases">
        <title>Novel species in genus Dyadobacter.</title>
        <authorList>
            <person name="Ma C."/>
        </authorList>
    </citation>
    <scope>NUCLEOTIDE SEQUENCE</scope>
    <source>
        <strain evidence="3">CY357</strain>
    </source>
</reference>
<evidence type="ECO:0000256" key="1">
    <source>
        <dbReference type="SAM" id="MobiDB-lite"/>
    </source>
</evidence>
<keyword evidence="3" id="KW-0645">Protease</keyword>
<feature type="signal peptide" evidence="2">
    <location>
        <begin position="1"/>
        <end position="19"/>
    </location>
</feature>
<protein>
    <submittedName>
        <fullName evidence="3">Carboxypeptidase-like regulatory domain-containing protein</fullName>
    </submittedName>
</protein>
<evidence type="ECO:0000256" key="2">
    <source>
        <dbReference type="SAM" id="SignalP"/>
    </source>
</evidence>
<sequence>MKQISFLFQWALFVLMAVACKDSGSPSPDGSGPEEGYTTGKITNTDGSPMPGVKVVVDNTMFYASYSIGSSDENGNYKIQLPKVGTFMASAHIVKKYNGKEYELDLHPDVYEEFSINGAVRNFQWKLTGRRPVEAQGYYGVTIEVNKDVMSSIYDSENIEFTLIPVGNLIDGSKGKTLKLKHGKPFTDEYGKLVDIPLGRYTMTAHYNGEAGKMPLKLRKHFSEDAYESEITIDFEPSTMWGNNIAFISYSE</sequence>
<comment type="caution">
    <text evidence="3">The sequence shown here is derived from an EMBL/GenBank/DDBJ whole genome shotgun (WGS) entry which is preliminary data.</text>
</comment>
<keyword evidence="3" id="KW-0378">Hydrolase</keyword>
<keyword evidence="3" id="KW-0121">Carboxypeptidase</keyword>
<feature type="compositionally biased region" description="Low complexity" evidence="1">
    <location>
        <begin position="24"/>
        <end position="36"/>
    </location>
</feature>
<dbReference type="EMBL" id="JAKFFV010000020">
    <property type="protein sequence ID" value="MCF2501411.1"/>
    <property type="molecule type" value="Genomic_DNA"/>
</dbReference>
<dbReference type="InterPro" id="IPR008969">
    <property type="entry name" value="CarboxyPept-like_regulatory"/>
</dbReference>
<evidence type="ECO:0000313" key="4">
    <source>
        <dbReference type="Proteomes" id="UP001139411"/>
    </source>
</evidence>
<dbReference type="GO" id="GO:0004180">
    <property type="term" value="F:carboxypeptidase activity"/>
    <property type="evidence" value="ECO:0007669"/>
    <property type="project" value="UniProtKB-KW"/>
</dbReference>
<gene>
    <name evidence="3" type="ORF">L0661_24045</name>
</gene>
<proteinExistence type="predicted"/>
<evidence type="ECO:0000313" key="3">
    <source>
        <dbReference type="EMBL" id="MCF2501411.1"/>
    </source>
</evidence>
<feature type="region of interest" description="Disordered" evidence="1">
    <location>
        <begin position="24"/>
        <end position="49"/>
    </location>
</feature>
<accession>A0A9X1QI12</accession>
<feature type="chain" id="PRO_5040758230" evidence="2">
    <location>
        <begin position="20"/>
        <end position="252"/>
    </location>
</feature>
<dbReference type="PROSITE" id="PS51257">
    <property type="entry name" value="PROKAR_LIPOPROTEIN"/>
    <property type="match status" value="1"/>
</dbReference>
<dbReference type="Proteomes" id="UP001139411">
    <property type="component" value="Unassembled WGS sequence"/>
</dbReference>
<organism evidence="3 4">
    <name type="scientific">Dyadobacter chenhuakuii</name>
    <dbReference type="NCBI Taxonomy" id="2909339"/>
    <lineage>
        <taxon>Bacteria</taxon>
        <taxon>Pseudomonadati</taxon>
        <taxon>Bacteroidota</taxon>
        <taxon>Cytophagia</taxon>
        <taxon>Cytophagales</taxon>
        <taxon>Spirosomataceae</taxon>
        <taxon>Dyadobacter</taxon>
    </lineage>
</organism>